<evidence type="ECO:0000256" key="5">
    <source>
        <dbReference type="RuleBase" id="RU361262"/>
    </source>
</evidence>
<dbReference type="PANTHER" id="PTHR24185:SF1">
    <property type="entry name" value="CALCIUM-INDEPENDENT PHOSPHOLIPASE A2-GAMMA"/>
    <property type="match status" value="1"/>
</dbReference>
<evidence type="ECO:0000256" key="2">
    <source>
        <dbReference type="ARBA" id="ARBA00022963"/>
    </source>
</evidence>
<feature type="active site" description="Proton acceptor" evidence="4">
    <location>
        <position position="282"/>
    </location>
</feature>
<name>A0A5N6KTV1_9ROSI</name>
<dbReference type="Pfam" id="PF01734">
    <property type="entry name" value="Patatin"/>
    <property type="match status" value="1"/>
</dbReference>
<evidence type="ECO:0000256" key="3">
    <source>
        <dbReference type="ARBA" id="ARBA00023098"/>
    </source>
</evidence>
<feature type="short sequence motif" description="DGA/G" evidence="4">
    <location>
        <begin position="282"/>
        <end position="284"/>
    </location>
</feature>
<protein>
    <recommendedName>
        <fullName evidence="5">Patatin</fullName>
        <ecNumber evidence="5">3.1.1.-</ecNumber>
    </recommendedName>
</protein>
<keyword evidence="2 4" id="KW-0442">Lipid degradation</keyword>
<dbReference type="GO" id="GO:0019369">
    <property type="term" value="P:arachidonate metabolic process"/>
    <property type="evidence" value="ECO:0007669"/>
    <property type="project" value="TreeGrafter"/>
</dbReference>
<feature type="short sequence motif" description="GXGXXG" evidence="4">
    <location>
        <begin position="46"/>
        <end position="51"/>
    </location>
</feature>
<dbReference type="AlphaFoldDB" id="A0A5N6KTV1"/>
<comment type="caution">
    <text evidence="7">The sequence shown here is derived from an EMBL/GenBank/DDBJ whole genome shotgun (WGS) entry which is preliminary data.</text>
</comment>
<comment type="domain">
    <text evidence="5">The nitrogen atoms of the two glycine residues in the GGXR motif define the oxyanion hole, and stabilize the oxyanion that forms during the nucleophilic attack by the catalytic serine during substrate cleavage.</text>
</comment>
<dbReference type="InterPro" id="IPR002641">
    <property type="entry name" value="PNPLA_dom"/>
</dbReference>
<dbReference type="InterPro" id="IPR016035">
    <property type="entry name" value="Acyl_Trfase/lysoPLipase"/>
</dbReference>
<comment type="function">
    <text evidence="5">Lipolytic acyl hydrolase (LAH).</text>
</comment>
<dbReference type="GO" id="GO:0016042">
    <property type="term" value="P:lipid catabolic process"/>
    <property type="evidence" value="ECO:0007669"/>
    <property type="project" value="UniProtKB-UniRule"/>
</dbReference>
<keyword evidence="1 4" id="KW-0378">Hydrolase</keyword>
<dbReference type="OrthoDB" id="626167at2759"/>
<dbReference type="Proteomes" id="UP000327013">
    <property type="component" value="Unassembled WGS sequence"/>
</dbReference>
<keyword evidence="8" id="KW-1185">Reference proteome</keyword>
<dbReference type="PROSITE" id="PS51635">
    <property type="entry name" value="PNPLA"/>
    <property type="match status" value="1"/>
</dbReference>
<evidence type="ECO:0000313" key="8">
    <source>
        <dbReference type="Proteomes" id="UP000327013"/>
    </source>
</evidence>
<feature type="domain" description="PNPLA" evidence="6">
    <location>
        <begin position="42"/>
        <end position="295"/>
    </location>
</feature>
<evidence type="ECO:0000259" key="6">
    <source>
        <dbReference type="PROSITE" id="PS51635"/>
    </source>
</evidence>
<feature type="short sequence motif" description="GXSXG" evidence="4">
    <location>
        <begin position="99"/>
        <end position="103"/>
    </location>
</feature>
<proteinExistence type="inferred from homology"/>
<accession>A0A5N6KTV1</accession>
<dbReference type="PANTHER" id="PTHR24185">
    <property type="entry name" value="CALCIUM-INDEPENDENT PHOSPHOLIPASE A2-GAMMA"/>
    <property type="match status" value="1"/>
</dbReference>
<evidence type="ECO:0000256" key="1">
    <source>
        <dbReference type="ARBA" id="ARBA00022801"/>
    </source>
</evidence>
<evidence type="ECO:0000313" key="7">
    <source>
        <dbReference type="EMBL" id="KAB8345930.1"/>
    </source>
</evidence>
<dbReference type="GO" id="GO:0016020">
    <property type="term" value="C:membrane"/>
    <property type="evidence" value="ECO:0007669"/>
    <property type="project" value="TreeGrafter"/>
</dbReference>
<evidence type="ECO:0000256" key="4">
    <source>
        <dbReference type="PROSITE-ProRule" id="PRU01161"/>
    </source>
</evidence>
<feature type="active site" description="Nucleophile" evidence="4">
    <location>
        <position position="101"/>
    </location>
</feature>
<organism evidence="7 8">
    <name type="scientific">Carpinus fangiana</name>
    <dbReference type="NCBI Taxonomy" id="176857"/>
    <lineage>
        <taxon>Eukaryota</taxon>
        <taxon>Viridiplantae</taxon>
        <taxon>Streptophyta</taxon>
        <taxon>Embryophyta</taxon>
        <taxon>Tracheophyta</taxon>
        <taxon>Spermatophyta</taxon>
        <taxon>Magnoliopsida</taxon>
        <taxon>eudicotyledons</taxon>
        <taxon>Gunneridae</taxon>
        <taxon>Pentapetalae</taxon>
        <taxon>rosids</taxon>
        <taxon>fabids</taxon>
        <taxon>Fagales</taxon>
        <taxon>Betulaceae</taxon>
        <taxon>Carpinus</taxon>
    </lineage>
</organism>
<dbReference type="EMBL" id="VIBQ01000013">
    <property type="protein sequence ID" value="KAB8345930.1"/>
    <property type="molecule type" value="Genomic_DNA"/>
</dbReference>
<reference evidence="7 8" key="1">
    <citation type="submission" date="2019-06" db="EMBL/GenBank/DDBJ databases">
        <title>A chromosomal-level reference genome of Carpinus fangiana (Coryloideae, Betulaceae).</title>
        <authorList>
            <person name="Yang X."/>
            <person name="Wang Z."/>
            <person name="Zhang L."/>
            <person name="Hao G."/>
            <person name="Liu J."/>
            <person name="Yang Y."/>
        </authorList>
    </citation>
    <scope>NUCLEOTIDE SEQUENCE [LARGE SCALE GENOMIC DNA]</scope>
    <source>
        <strain evidence="7">Cfa_2016G</strain>
        <tissue evidence="7">Leaf</tissue>
    </source>
</reference>
<comment type="similarity">
    <text evidence="5">Belongs to the patatin family.</text>
</comment>
<gene>
    <name evidence="7" type="ORF">FH972_022983</name>
</gene>
<dbReference type="GO" id="GO:0047499">
    <property type="term" value="F:calcium-independent phospholipase A2 activity"/>
    <property type="evidence" value="ECO:0007669"/>
    <property type="project" value="TreeGrafter"/>
</dbReference>
<dbReference type="Gene3D" id="3.40.1090.10">
    <property type="entry name" value="Cytosolic phospholipase A2 catalytic domain"/>
    <property type="match status" value="1"/>
</dbReference>
<dbReference type="EC" id="3.1.1.-" evidence="5"/>
<sequence>MSVLHPASSANTSTYALSDDDVHTGVSWSRSPDADPWNSTILTLDGGGIRGYSSLMILKALMHEVAVWEQTLATPEELQDNAFDENSLLPCHYFDYMYGTSTGGLIGTMLGRLRMTVPQCLEIYREVGDKLFGKRRSRIPLATKYHHQPLESAVRKIVMTYCKQHLPPDHPCDGEDWFPWEYAVPNIAHTKELGVDFNRDICQSICLTSAHNERIDEAYLLRTYDHQYRETHEWITQYNTGADRLKVWQVTRATSAAPFYFEILEADIRDESGRTRRIRFKDGGIRENNPSGAAWSEYMSTHAEDENPAVLLSVGTGRPNESNDGFADAWPGPMGKSSFVKKTAEKIAVFRNLLVKYTDGEKRHKDMKERARGEHSWYKRLNVDEGLQSMPLDDWRRGSWKDPATGVEAIVNGGASLTHMEQVTHAYLTRAYNHDRGDSYAPPSVMIKQTAEKLVRTRRARMATREQNPIRWDTFMGRYLTGHLVPNMDGPLVHPLAAQP</sequence>
<dbReference type="SUPFAM" id="SSF52151">
    <property type="entry name" value="FabD/lysophospholipase-like"/>
    <property type="match status" value="1"/>
</dbReference>
<keyword evidence="3 4" id="KW-0443">Lipid metabolism</keyword>